<proteinExistence type="predicted"/>
<dbReference type="PROSITE" id="PS50015">
    <property type="entry name" value="SAP_B"/>
    <property type="match status" value="1"/>
</dbReference>
<dbReference type="WBParaSite" id="Pan_g8615.t1">
    <property type="protein sequence ID" value="Pan_g8615.t1"/>
    <property type="gene ID" value="Pan_g8615"/>
</dbReference>
<name>A0A7E5A193_PANRE</name>
<dbReference type="Proteomes" id="UP000492821">
    <property type="component" value="Unassembled WGS sequence"/>
</dbReference>
<feature type="signal peptide" evidence="2">
    <location>
        <begin position="1"/>
        <end position="22"/>
    </location>
</feature>
<feature type="domain" description="Saposin B-type" evidence="3">
    <location>
        <begin position="28"/>
        <end position="108"/>
    </location>
</feature>
<reference evidence="4" key="1">
    <citation type="journal article" date="2013" name="Genetics">
        <title>The draft genome and transcriptome of Panagrellus redivivus are shaped by the harsh demands of a free-living lifestyle.</title>
        <authorList>
            <person name="Srinivasan J."/>
            <person name="Dillman A.R."/>
            <person name="Macchietto M.G."/>
            <person name="Heikkinen L."/>
            <person name="Lakso M."/>
            <person name="Fracchia K.M."/>
            <person name="Antoshechkin I."/>
            <person name="Mortazavi A."/>
            <person name="Wong G."/>
            <person name="Sternberg P.W."/>
        </authorList>
    </citation>
    <scope>NUCLEOTIDE SEQUENCE [LARGE SCALE GENOMIC DNA]</scope>
    <source>
        <strain evidence="4">MT8872</strain>
    </source>
</reference>
<evidence type="ECO:0000313" key="5">
    <source>
        <dbReference type="WBParaSite" id="Pan_g8615.t1"/>
    </source>
</evidence>
<accession>A0A7E5A193</accession>
<evidence type="ECO:0000259" key="3">
    <source>
        <dbReference type="PROSITE" id="PS50015"/>
    </source>
</evidence>
<dbReference type="InterPro" id="IPR008139">
    <property type="entry name" value="SaposinB_dom"/>
</dbReference>
<evidence type="ECO:0000256" key="1">
    <source>
        <dbReference type="ARBA" id="ARBA00023157"/>
    </source>
</evidence>
<sequence length="111" mass="12133">MARYHNLVAFLCFALLITNSQSTPQANDFSFCSWCEDFVGALDKEIESGAGTVEQQVTRACDAVLPHSLQPFCINTVDGLIDGIVKSLEQEIPPKAICEEIDLCQPSRIGV</sequence>
<dbReference type="AlphaFoldDB" id="A0A7E5A193"/>
<dbReference type="SUPFAM" id="SSF47862">
    <property type="entry name" value="Saposin"/>
    <property type="match status" value="1"/>
</dbReference>
<dbReference type="Gene3D" id="1.10.225.10">
    <property type="entry name" value="Saposin-like"/>
    <property type="match status" value="1"/>
</dbReference>
<organism evidence="4 5">
    <name type="scientific">Panagrellus redivivus</name>
    <name type="common">Microworm</name>
    <dbReference type="NCBI Taxonomy" id="6233"/>
    <lineage>
        <taxon>Eukaryota</taxon>
        <taxon>Metazoa</taxon>
        <taxon>Ecdysozoa</taxon>
        <taxon>Nematoda</taxon>
        <taxon>Chromadorea</taxon>
        <taxon>Rhabditida</taxon>
        <taxon>Tylenchina</taxon>
        <taxon>Panagrolaimomorpha</taxon>
        <taxon>Panagrolaimoidea</taxon>
        <taxon>Panagrolaimidae</taxon>
        <taxon>Panagrellus</taxon>
    </lineage>
</organism>
<evidence type="ECO:0000256" key="2">
    <source>
        <dbReference type="SAM" id="SignalP"/>
    </source>
</evidence>
<reference evidence="5" key="2">
    <citation type="submission" date="2020-10" db="UniProtKB">
        <authorList>
            <consortium name="WormBaseParasite"/>
        </authorList>
    </citation>
    <scope>IDENTIFICATION</scope>
</reference>
<feature type="chain" id="PRO_5028916355" evidence="2">
    <location>
        <begin position="23"/>
        <end position="111"/>
    </location>
</feature>
<dbReference type="SMART" id="SM00741">
    <property type="entry name" value="SapB"/>
    <property type="match status" value="1"/>
</dbReference>
<keyword evidence="4" id="KW-1185">Reference proteome</keyword>
<dbReference type="InterPro" id="IPR011001">
    <property type="entry name" value="Saposin-like"/>
</dbReference>
<keyword evidence="1" id="KW-1015">Disulfide bond</keyword>
<evidence type="ECO:0000313" key="4">
    <source>
        <dbReference type="Proteomes" id="UP000492821"/>
    </source>
</evidence>
<protein>
    <submittedName>
        <fullName evidence="5">Saposin B-type domain-containing protein</fullName>
    </submittedName>
</protein>
<keyword evidence="2" id="KW-0732">Signal</keyword>